<evidence type="ECO:0000313" key="7">
    <source>
        <dbReference type="Proteomes" id="UP000270094"/>
    </source>
</evidence>
<name>A0A3P7KRV1_STRVU</name>
<sequence length="182" mass="21364">YNATTYDERLNITILTESLCIDCQRFFVNQLYPIIFEKFADFVNIEFVPYGNAHIENGEIICQHKEEECRINKYHSCMIDVIATQDKIVPLMHCMEKLLMLSFVPTYSFSPQKIKYEISIVHLFRSCFTSDRGYKLQLEAAEKTENVWPDKHRGVPWVIINGVSLKIVQNKIDNLAPYLCEW</sequence>
<keyword evidence="7" id="KW-1185">Reference proteome</keyword>
<reference evidence="6 7" key="1">
    <citation type="submission" date="2018-11" db="EMBL/GenBank/DDBJ databases">
        <authorList>
            <consortium name="Pathogen Informatics"/>
        </authorList>
    </citation>
    <scope>NUCLEOTIDE SEQUENCE [LARGE SCALE GENOMIC DNA]</scope>
</reference>
<keyword evidence="3" id="KW-0964">Secreted</keyword>
<proteinExistence type="inferred from homology"/>
<comment type="subcellular location">
    <subcellularLocation>
        <location evidence="1">Secreted</location>
    </subcellularLocation>
</comment>
<evidence type="ECO:0000256" key="4">
    <source>
        <dbReference type="ARBA" id="ARBA00022729"/>
    </source>
</evidence>
<comment type="similarity">
    <text evidence="2">Belongs to the GILT family.</text>
</comment>
<evidence type="ECO:0000256" key="5">
    <source>
        <dbReference type="ARBA" id="ARBA00023180"/>
    </source>
</evidence>
<keyword evidence="4" id="KW-0732">Signal</keyword>
<dbReference type="GO" id="GO:0016671">
    <property type="term" value="F:oxidoreductase activity, acting on a sulfur group of donors, disulfide as acceptor"/>
    <property type="evidence" value="ECO:0007669"/>
    <property type="project" value="InterPro"/>
</dbReference>
<dbReference type="GO" id="GO:0005576">
    <property type="term" value="C:extracellular region"/>
    <property type="evidence" value="ECO:0007669"/>
    <property type="project" value="UniProtKB-SubCell"/>
</dbReference>
<dbReference type="PANTHER" id="PTHR13234">
    <property type="entry name" value="GAMMA-INTERFERON INDUCIBLE LYSOSOMAL THIOL REDUCTASE GILT"/>
    <property type="match status" value="1"/>
</dbReference>
<protein>
    <submittedName>
        <fullName evidence="6">Uncharacterized protein</fullName>
    </submittedName>
</protein>
<organism evidence="6 7">
    <name type="scientific">Strongylus vulgaris</name>
    <name type="common">Blood worm</name>
    <dbReference type="NCBI Taxonomy" id="40348"/>
    <lineage>
        <taxon>Eukaryota</taxon>
        <taxon>Metazoa</taxon>
        <taxon>Ecdysozoa</taxon>
        <taxon>Nematoda</taxon>
        <taxon>Chromadorea</taxon>
        <taxon>Rhabditida</taxon>
        <taxon>Rhabditina</taxon>
        <taxon>Rhabditomorpha</taxon>
        <taxon>Strongyloidea</taxon>
        <taxon>Strongylidae</taxon>
        <taxon>Strongylus</taxon>
    </lineage>
</organism>
<keyword evidence="5" id="KW-0325">Glycoprotein</keyword>
<dbReference type="Pfam" id="PF03227">
    <property type="entry name" value="GILT"/>
    <property type="match status" value="1"/>
</dbReference>
<dbReference type="OrthoDB" id="958254at2759"/>
<evidence type="ECO:0000313" key="6">
    <source>
        <dbReference type="EMBL" id="VDM73235.1"/>
    </source>
</evidence>
<gene>
    <name evidence="6" type="ORF">SVUK_LOCUS8233</name>
</gene>
<dbReference type="PANTHER" id="PTHR13234:SF8">
    <property type="entry name" value="GAMMA-INTERFERON-INDUCIBLE LYSOSOMAL THIOL REDUCTASE"/>
    <property type="match status" value="1"/>
</dbReference>
<dbReference type="AlphaFoldDB" id="A0A3P7KRV1"/>
<dbReference type="EMBL" id="UYYB01029538">
    <property type="protein sequence ID" value="VDM73235.1"/>
    <property type="molecule type" value="Genomic_DNA"/>
</dbReference>
<feature type="non-terminal residue" evidence="6">
    <location>
        <position position="1"/>
    </location>
</feature>
<evidence type="ECO:0000256" key="2">
    <source>
        <dbReference type="ARBA" id="ARBA00005679"/>
    </source>
</evidence>
<evidence type="ECO:0000256" key="3">
    <source>
        <dbReference type="ARBA" id="ARBA00022525"/>
    </source>
</evidence>
<accession>A0A3P7KRV1</accession>
<evidence type="ECO:0000256" key="1">
    <source>
        <dbReference type="ARBA" id="ARBA00004613"/>
    </source>
</evidence>
<dbReference type="Proteomes" id="UP000270094">
    <property type="component" value="Unassembled WGS sequence"/>
</dbReference>
<dbReference type="InterPro" id="IPR004911">
    <property type="entry name" value="Interferon-induced_GILT"/>
</dbReference>